<accession>A0AAE4AQH7</accession>
<proteinExistence type="predicted"/>
<name>A0AAE4AQH7_9BACT</name>
<evidence type="ECO:0000313" key="2">
    <source>
        <dbReference type="Proteomes" id="UP001238163"/>
    </source>
</evidence>
<evidence type="ECO:0000313" key="1">
    <source>
        <dbReference type="EMBL" id="MDQ0291535.1"/>
    </source>
</evidence>
<gene>
    <name evidence="1" type="ORF">J3R75_003642</name>
</gene>
<sequence>MLPSTSSTIPAPFFAYRTPQGHFATREFPVIAKMHDIGIDWVCLTAGNTVNSLALPYCPYDPLWLWDEVYDFAPWDKQISDALAQNPAAELMAIVDLNTPMWLMRRLDKDSFNHLGHLVHMQSWLDLTSNYLRAFLRHTEAKWGDRFRYYQLCAGSTHEWFDRSRGEAGNAREAAFFAWCQRHGHDDIEHLPTAAERHHWSHGLLRDPQADRLALLHWRFCSEAIADAIAHFTGVAREVVPPERKLGVFYGYIYSPGVGGNSMLHHANVAYERVYALPGLDYVTVPTGAAVSAGERGGGWKFPHASVVRAGKCAVMEMDEQTHSSNIAVSPYVNFPRPKWRDATDTVACLKRDFCQCLLGHDALWLYNIFGDFFVEDAVWSALGQCKRLWDQWRDLPCNDVSEILLVADPESLYYLGDARTEFVPNSLFVRPKSILSACGAPYATCSFNDLKHMDLSAVKLVIFCNQFVLPPDDLAFLRTHVCTSQRSVLWLYAAGVIDGDSYDARRMESLCGMPFGPGPLRHCDMGSWQSYYLYNPETLDGPALTNILEAAQVHRYCDEQCNLYANDRMLAITVAGAKDVHIALPRRYQRIVELFANTVVAENTAKFNFSCNGRDTKLFYFADEAGMG</sequence>
<dbReference type="Proteomes" id="UP001238163">
    <property type="component" value="Unassembled WGS sequence"/>
</dbReference>
<dbReference type="EMBL" id="JAUSVL010000001">
    <property type="protein sequence ID" value="MDQ0291535.1"/>
    <property type="molecule type" value="Genomic_DNA"/>
</dbReference>
<dbReference type="RefSeq" id="WP_307264458.1">
    <property type="nucleotide sequence ID" value="NZ_JAUSVL010000001.1"/>
</dbReference>
<reference evidence="1" key="1">
    <citation type="submission" date="2023-07" db="EMBL/GenBank/DDBJ databases">
        <title>Genomic Encyclopedia of Type Strains, Phase IV (KMG-IV): sequencing the most valuable type-strain genomes for metagenomic binning, comparative biology and taxonomic classification.</title>
        <authorList>
            <person name="Goeker M."/>
        </authorList>
    </citation>
    <scope>NUCLEOTIDE SEQUENCE</scope>
    <source>
        <strain evidence="1">DSM 24202</strain>
    </source>
</reference>
<dbReference type="AlphaFoldDB" id="A0AAE4AQH7"/>
<comment type="caution">
    <text evidence="1">The sequence shown here is derived from an EMBL/GenBank/DDBJ whole genome shotgun (WGS) entry which is preliminary data.</text>
</comment>
<protein>
    <submittedName>
        <fullName evidence="1">Uncharacterized protein</fullName>
    </submittedName>
</protein>
<keyword evidence="2" id="KW-1185">Reference proteome</keyword>
<organism evidence="1 2">
    <name type="scientific">Oligosphaera ethanolica</name>
    <dbReference type="NCBI Taxonomy" id="760260"/>
    <lineage>
        <taxon>Bacteria</taxon>
        <taxon>Pseudomonadati</taxon>
        <taxon>Lentisphaerota</taxon>
        <taxon>Oligosphaeria</taxon>
        <taxon>Oligosphaerales</taxon>
        <taxon>Oligosphaeraceae</taxon>
        <taxon>Oligosphaera</taxon>
    </lineage>
</organism>